<dbReference type="EMBL" id="AUPL01001981">
    <property type="protein sequence ID" value="ESL10289.1"/>
    <property type="molecule type" value="Genomic_DNA"/>
</dbReference>
<feature type="compositionally biased region" description="Basic and acidic residues" evidence="2">
    <location>
        <begin position="285"/>
        <end position="296"/>
    </location>
</feature>
<dbReference type="VEuPathDB" id="TriTrypDB:TRSC58_01981"/>
<reference evidence="3 4" key="1">
    <citation type="submission" date="2013-07" db="EMBL/GenBank/DDBJ databases">
        <authorList>
            <person name="Stoco P.H."/>
            <person name="Wagner G."/>
            <person name="Gerber A."/>
            <person name="Zaha A."/>
            <person name="Thompson C."/>
            <person name="Bartholomeu D.C."/>
            <person name="Luckemeyer D.D."/>
            <person name="Bahia D."/>
            <person name="Loreto E."/>
            <person name="Prestes E.B."/>
            <person name="Lima F.M."/>
            <person name="Rodrigues-Luiz G."/>
            <person name="Vallejo G.A."/>
            <person name="Filho J.F."/>
            <person name="Monteiro K.M."/>
            <person name="Tyler K.M."/>
            <person name="de Almeida L.G."/>
            <person name="Ortiz M.F."/>
            <person name="Siervo M.A."/>
            <person name="de Moraes M.H."/>
            <person name="Cunha O.L."/>
            <person name="Mendonca-Neto R."/>
            <person name="Silva R."/>
            <person name="Teixeira S.M."/>
            <person name="Murta S.M."/>
            <person name="Sincero T.C."/>
            <person name="Mendes T.A."/>
            <person name="Urmenyi T.P."/>
            <person name="Silva V.G."/>
            <person name="da Rocha W.D."/>
            <person name="Andersson B."/>
            <person name="Romanha A.J."/>
            <person name="Steindel M."/>
            <person name="de Vasconcelos A.T."/>
            <person name="Grisard E.C."/>
        </authorList>
    </citation>
    <scope>NUCLEOTIDE SEQUENCE [LARGE SCALE GENOMIC DNA]</scope>
    <source>
        <strain evidence="3 4">SC58</strain>
    </source>
</reference>
<feature type="compositionally biased region" description="Polar residues" evidence="2">
    <location>
        <begin position="524"/>
        <end position="539"/>
    </location>
</feature>
<feature type="region of interest" description="Disordered" evidence="2">
    <location>
        <begin position="18"/>
        <end position="178"/>
    </location>
</feature>
<dbReference type="Proteomes" id="UP000031737">
    <property type="component" value="Unassembled WGS sequence"/>
</dbReference>
<feature type="coiled-coil region" evidence="1">
    <location>
        <begin position="578"/>
        <end position="626"/>
    </location>
</feature>
<sequence>MSSYCEVCRGLFDIPHHHSGDGDDGDAPVRVPGAASPLETAAPPSTAMPGCDRRSSLSGVPWPRDSSQPPRLGSTHRRASSSLRTSPAVGRERSGSRRGTPSTPSARGVARETASSLLRMSPSVRASALVRTPSPGRFLQSRSVRASTTPRHLRSGWRRLPPHSQKQRRSSSAGHVSKGCMTRRWNHLQETLERIREAVRKDAAAVEHHGDGGWLARLGHLDNNDSSSIDTDRVGMNDALSQPALCGSTGHQDAGVPGVEHYRSFPCSSGLSFATSQHSPSAADAQREVTETHAHAGQDSAFLQPSSPSYEMCSFLRQGSPPPSSAVFPPPPTSAGVGHAAGPDITPPLRSTAALLAETRTSEKPTPTPTSPEGGCLYSASLVGRGTRTDGSGVVVSHLEALRDGFVELCSAVREDLHVLHTRVNGLQRQQAEIQQQQQQQPFKSVCPPAWQQAGSSHETAAAAREPQLSIQYEKLLAELQQYTVLTVHKVLQQQKQQRQEQKERFLNSFGYAQAPPEAMPFSSLRSQPTPQPLPQWSSVAVGDTHGFLPEAFDAHVRSAVRFILQEDSFRRDTEDILAQQKAQRRDLKASRQECKRHCAELEEQLAAIAATMESARLDVEELRLRTIQPPPPPPAATVSAPSLQPPLMPLASGAEPHAAVRAATVTDAVPAVWEDRLVQRVERLIADSEERCLQRVRGEVMRPVLGHVRRLMSAHQSMIETIVESRCAQFEAYVDRSRHGWEVQLAGLRSRVGSLRGDMQRALRDLCESLNVACPGL</sequence>
<keyword evidence="1" id="KW-0175">Coiled coil</keyword>
<feature type="region of interest" description="Disordered" evidence="2">
    <location>
        <begin position="316"/>
        <end position="345"/>
    </location>
</feature>
<organism evidence="3 4">
    <name type="scientific">Trypanosoma rangeli SC58</name>
    <dbReference type="NCBI Taxonomy" id="429131"/>
    <lineage>
        <taxon>Eukaryota</taxon>
        <taxon>Discoba</taxon>
        <taxon>Euglenozoa</taxon>
        <taxon>Kinetoplastea</taxon>
        <taxon>Metakinetoplastina</taxon>
        <taxon>Trypanosomatida</taxon>
        <taxon>Trypanosomatidae</taxon>
        <taxon>Trypanosoma</taxon>
        <taxon>Herpetosoma</taxon>
    </lineage>
</organism>
<feature type="compositionally biased region" description="Polar residues" evidence="2">
    <location>
        <begin position="140"/>
        <end position="150"/>
    </location>
</feature>
<comment type="caution">
    <text evidence="3">The sequence shown here is derived from an EMBL/GenBank/DDBJ whole genome shotgun (WGS) entry which is preliminary data.</text>
</comment>
<gene>
    <name evidence="3" type="ORF">TRSC58_01981</name>
</gene>
<evidence type="ECO:0000256" key="2">
    <source>
        <dbReference type="SAM" id="MobiDB-lite"/>
    </source>
</evidence>
<dbReference type="AlphaFoldDB" id="A0A061J5Z1"/>
<feature type="region of interest" description="Disordered" evidence="2">
    <location>
        <begin position="518"/>
        <end position="539"/>
    </location>
</feature>
<keyword evidence="4" id="KW-1185">Reference proteome</keyword>
<evidence type="ECO:0000313" key="3">
    <source>
        <dbReference type="EMBL" id="ESL10289.1"/>
    </source>
</evidence>
<dbReference type="OrthoDB" id="273841at2759"/>
<feature type="compositionally biased region" description="Basic residues" evidence="2">
    <location>
        <begin position="151"/>
        <end position="169"/>
    </location>
</feature>
<accession>A0A061J5Z1</accession>
<name>A0A061J5Z1_TRYRA</name>
<feature type="compositionally biased region" description="Pro residues" evidence="2">
    <location>
        <begin position="320"/>
        <end position="333"/>
    </location>
</feature>
<feature type="region of interest" description="Disordered" evidence="2">
    <location>
        <begin position="274"/>
        <end position="303"/>
    </location>
</feature>
<evidence type="ECO:0000256" key="1">
    <source>
        <dbReference type="SAM" id="Coils"/>
    </source>
</evidence>
<proteinExistence type="predicted"/>
<protein>
    <submittedName>
        <fullName evidence="3">Uncharacterized protein</fullName>
    </submittedName>
</protein>
<evidence type="ECO:0000313" key="4">
    <source>
        <dbReference type="Proteomes" id="UP000031737"/>
    </source>
</evidence>